<sequence length="256" mass="28985">MFERCAMSVSCRVLVAAGALLLPLAARAADTITLTSGEWQPYISEKLPHYGPLTRIITEAFALEGVQVRYVFRPWNRAFIEGDSGGANGTILWSESGPGLAGERERRYHYSDVVFEGQSVFFHLKRYPFRWTSFDRLAGVRMGGTAGYDYLFAGHKDITIDRTAPSDELNFRKLAAGRFDVFPADLNAGREIMRTTLTPEQAALITWDPRPFNTTRYHLLLNRRGGDNERYLALFNRGLKKLKDSGKYAEYLQTLK</sequence>
<dbReference type="PANTHER" id="PTHR35936:SF25">
    <property type="entry name" value="ABC TRANSPORTER SUBSTRATE-BINDING PROTEIN"/>
    <property type="match status" value="1"/>
</dbReference>
<evidence type="ECO:0000313" key="2">
    <source>
        <dbReference type="EMBL" id="TFW16699.1"/>
    </source>
</evidence>
<keyword evidence="3" id="KW-1185">Reference proteome</keyword>
<evidence type="ECO:0000313" key="3">
    <source>
        <dbReference type="Proteomes" id="UP000297729"/>
    </source>
</evidence>
<dbReference type="EMBL" id="SPVG01000226">
    <property type="protein sequence ID" value="TFW16699.1"/>
    <property type="molecule type" value="Genomic_DNA"/>
</dbReference>
<feature type="chain" id="PRO_5021359670" evidence="1">
    <location>
        <begin position="29"/>
        <end position="256"/>
    </location>
</feature>
<dbReference type="Gene3D" id="3.40.190.10">
    <property type="entry name" value="Periplasmic binding protein-like II"/>
    <property type="match status" value="2"/>
</dbReference>
<proteinExistence type="predicted"/>
<evidence type="ECO:0000256" key="1">
    <source>
        <dbReference type="SAM" id="SignalP"/>
    </source>
</evidence>
<name>A0A4Y9S5Q9_9BURK</name>
<comment type="caution">
    <text evidence="2">The sequence shown here is derived from an EMBL/GenBank/DDBJ whole genome shotgun (WGS) entry which is preliminary data.</text>
</comment>
<feature type="signal peptide" evidence="1">
    <location>
        <begin position="1"/>
        <end position="28"/>
    </location>
</feature>
<dbReference type="OrthoDB" id="8907081at2"/>
<dbReference type="PANTHER" id="PTHR35936">
    <property type="entry name" value="MEMBRANE-BOUND LYTIC MUREIN TRANSGLYCOSYLASE F"/>
    <property type="match status" value="1"/>
</dbReference>
<dbReference type="Proteomes" id="UP000297729">
    <property type="component" value="Unassembled WGS sequence"/>
</dbReference>
<keyword evidence="1" id="KW-0732">Signal</keyword>
<reference evidence="2 3" key="1">
    <citation type="submission" date="2019-03" db="EMBL/GenBank/DDBJ databases">
        <title>Draft Genome Sequence of Duganella callidus sp. nov., a Novel Duganella Species Isolated from Cultivated Soil.</title>
        <authorList>
            <person name="Raths R."/>
            <person name="Peta V."/>
            <person name="Bucking H."/>
        </authorList>
    </citation>
    <scope>NUCLEOTIDE SEQUENCE [LARGE SCALE GENOMIC DNA]</scope>
    <source>
        <strain evidence="2 3">DN04</strain>
    </source>
</reference>
<dbReference type="AlphaFoldDB" id="A0A4Y9S5Q9"/>
<gene>
    <name evidence="2" type="ORF">E4L98_22735</name>
</gene>
<dbReference type="SUPFAM" id="SSF53850">
    <property type="entry name" value="Periplasmic binding protein-like II"/>
    <property type="match status" value="1"/>
</dbReference>
<accession>A0A4Y9S5Q9</accession>
<protein>
    <submittedName>
        <fullName evidence="2">Transporter substrate-binding domain-containing protein</fullName>
    </submittedName>
</protein>
<organism evidence="2 3">
    <name type="scientific">Duganella callida</name>
    <dbReference type="NCBI Taxonomy" id="2561932"/>
    <lineage>
        <taxon>Bacteria</taxon>
        <taxon>Pseudomonadati</taxon>
        <taxon>Pseudomonadota</taxon>
        <taxon>Betaproteobacteria</taxon>
        <taxon>Burkholderiales</taxon>
        <taxon>Oxalobacteraceae</taxon>
        <taxon>Telluria group</taxon>
        <taxon>Duganella</taxon>
    </lineage>
</organism>